<dbReference type="PROSITE" id="PS50891">
    <property type="entry name" value="LOB"/>
    <property type="match status" value="1"/>
</dbReference>
<dbReference type="InterPro" id="IPR004883">
    <property type="entry name" value="LOB"/>
</dbReference>
<reference evidence="4" key="1">
    <citation type="journal article" date="2023" name="Plant J.">
        <title>Genome sequences and population genomics provide insights into the demographic history, inbreeding, and mutation load of two 'living fossil' tree species of Dipteronia.</title>
        <authorList>
            <person name="Feng Y."/>
            <person name="Comes H.P."/>
            <person name="Chen J."/>
            <person name="Zhu S."/>
            <person name="Lu R."/>
            <person name="Zhang X."/>
            <person name="Li P."/>
            <person name="Qiu J."/>
            <person name="Olsen K.M."/>
            <person name="Qiu Y."/>
        </authorList>
    </citation>
    <scope>NUCLEOTIDE SEQUENCE</scope>
    <source>
        <strain evidence="4">KIB01</strain>
    </source>
</reference>
<evidence type="ECO:0000313" key="4">
    <source>
        <dbReference type="EMBL" id="KAK2645366.1"/>
    </source>
</evidence>
<evidence type="ECO:0000256" key="2">
    <source>
        <dbReference type="SAM" id="MobiDB-lite"/>
    </source>
</evidence>
<keyword evidence="5" id="KW-1185">Reference proteome</keyword>
<protein>
    <recommendedName>
        <fullName evidence="3">LOB domain-containing protein</fullName>
    </recommendedName>
</protein>
<feature type="domain" description="LOB" evidence="3">
    <location>
        <begin position="4"/>
        <end position="105"/>
    </location>
</feature>
<proteinExistence type="inferred from homology"/>
<feature type="compositionally biased region" description="Basic and acidic residues" evidence="2">
    <location>
        <begin position="168"/>
        <end position="184"/>
    </location>
</feature>
<feature type="region of interest" description="Disordered" evidence="2">
    <location>
        <begin position="150"/>
        <end position="184"/>
    </location>
</feature>
<comment type="similarity">
    <text evidence="1">Belongs to the LOB domain-containing protein family.</text>
</comment>
<evidence type="ECO:0000313" key="5">
    <source>
        <dbReference type="Proteomes" id="UP001280121"/>
    </source>
</evidence>
<evidence type="ECO:0000259" key="3">
    <source>
        <dbReference type="PROSITE" id="PS50891"/>
    </source>
</evidence>
<dbReference type="AlphaFoldDB" id="A0AAD9U0S0"/>
<evidence type="ECO:0000256" key="1">
    <source>
        <dbReference type="ARBA" id="ARBA00005474"/>
    </source>
</evidence>
<dbReference type="PANTHER" id="PTHR31301:SF103">
    <property type="entry name" value="LOB DOMAIN-CONTAINING PROTEIN 5-RELATED"/>
    <property type="match status" value="1"/>
</dbReference>
<dbReference type="Proteomes" id="UP001280121">
    <property type="component" value="Unassembled WGS sequence"/>
</dbReference>
<comment type="caution">
    <text evidence="4">The sequence shown here is derived from an EMBL/GenBank/DDBJ whole genome shotgun (WGS) entry which is preliminary data.</text>
</comment>
<dbReference type="EMBL" id="JANJYI010000006">
    <property type="protein sequence ID" value="KAK2645366.1"/>
    <property type="molecule type" value="Genomic_DNA"/>
</dbReference>
<dbReference type="Pfam" id="PF03195">
    <property type="entry name" value="LOB"/>
    <property type="match status" value="1"/>
</dbReference>
<dbReference type="PANTHER" id="PTHR31301">
    <property type="entry name" value="LOB DOMAIN-CONTAINING PROTEIN 4-RELATED"/>
    <property type="match status" value="1"/>
</dbReference>
<sequence>MTTKPCAACRYKRKKCTENCITAPYFPIGRTAEYKKARKVFGVTKIEKMLFRVSPNDRRATADSIIMEGNARHDDPVFGLSGIIFDLKSQVHSLKIEREALQQEYLASLLEREGERPLETTVNVTQIVRIKDADMVDQKVILEMSIDLNKPTGTLGGQSVEAPDHEEEERKSVVSGKGEEPMEK</sequence>
<accession>A0AAD9U0S0</accession>
<gene>
    <name evidence="4" type="ORF">Ddye_020561</name>
</gene>
<organism evidence="4 5">
    <name type="scientific">Dipteronia dyeriana</name>
    <dbReference type="NCBI Taxonomy" id="168575"/>
    <lineage>
        <taxon>Eukaryota</taxon>
        <taxon>Viridiplantae</taxon>
        <taxon>Streptophyta</taxon>
        <taxon>Embryophyta</taxon>
        <taxon>Tracheophyta</taxon>
        <taxon>Spermatophyta</taxon>
        <taxon>Magnoliopsida</taxon>
        <taxon>eudicotyledons</taxon>
        <taxon>Gunneridae</taxon>
        <taxon>Pentapetalae</taxon>
        <taxon>rosids</taxon>
        <taxon>malvids</taxon>
        <taxon>Sapindales</taxon>
        <taxon>Sapindaceae</taxon>
        <taxon>Hippocastanoideae</taxon>
        <taxon>Acereae</taxon>
        <taxon>Dipteronia</taxon>
    </lineage>
</organism>
<name>A0AAD9U0S0_9ROSI</name>